<evidence type="ECO:0000256" key="3">
    <source>
        <dbReference type="ARBA" id="ARBA00022989"/>
    </source>
</evidence>
<dbReference type="RefSeq" id="WP_203700408.1">
    <property type="nucleotide sequence ID" value="NZ_BAAALU010000030.1"/>
</dbReference>
<keyword evidence="3 5" id="KW-1133">Transmembrane helix</keyword>
<keyword evidence="4 5" id="KW-0472">Membrane</keyword>
<evidence type="ECO:0000313" key="8">
    <source>
        <dbReference type="Proteomes" id="UP000624325"/>
    </source>
</evidence>
<feature type="transmembrane region" description="Helical" evidence="5">
    <location>
        <begin position="216"/>
        <end position="240"/>
    </location>
</feature>
<feature type="transmembrane region" description="Helical" evidence="5">
    <location>
        <begin position="277"/>
        <end position="295"/>
    </location>
</feature>
<organism evidence="7 8">
    <name type="scientific">Asanoa iriomotensis</name>
    <dbReference type="NCBI Taxonomy" id="234613"/>
    <lineage>
        <taxon>Bacteria</taxon>
        <taxon>Bacillati</taxon>
        <taxon>Actinomycetota</taxon>
        <taxon>Actinomycetes</taxon>
        <taxon>Micromonosporales</taxon>
        <taxon>Micromonosporaceae</taxon>
        <taxon>Asanoa</taxon>
    </lineage>
</organism>
<feature type="transmembrane region" description="Helical" evidence="5">
    <location>
        <begin position="81"/>
        <end position="99"/>
    </location>
</feature>
<feature type="transmembrane region" description="Helical" evidence="5">
    <location>
        <begin position="168"/>
        <end position="187"/>
    </location>
</feature>
<keyword evidence="8" id="KW-1185">Reference proteome</keyword>
<protein>
    <submittedName>
        <fullName evidence="7">MFS transporter</fullName>
    </submittedName>
</protein>
<evidence type="ECO:0000313" key="7">
    <source>
        <dbReference type="EMBL" id="GIF54716.1"/>
    </source>
</evidence>
<dbReference type="InterPro" id="IPR020846">
    <property type="entry name" value="MFS_dom"/>
</dbReference>
<dbReference type="Gene3D" id="1.20.1250.20">
    <property type="entry name" value="MFS general substrate transporter like domains"/>
    <property type="match status" value="1"/>
</dbReference>
<dbReference type="PANTHER" id="PTHR23542">
    <property type="match status" value="1"/>
</dbReference>
<dbReference type="PANTHER" id="PTHR23542:SF1">
    <property type="entry name" value="MAJOR FACILITATOR SUPERFAMILY (MFS) PROFILE DOMAIN-CONTAINING PROTEIN"/>
    <property type="match status" value="1"/>
</dbReference>
<feature type="domain" description="Major facilitator superfamily (MFS) profile" evidence="6">
    <location>
        <begin position="169"/>
        <end position="409"/>
    </location>
</feature>
<evidence type="ECO:0000256" key="5">
    <source>
        <dbReference type="SAM" id="Phobius"/>
    </source>
</evidence>
<comment type="subcellular location">
    <subcellularLocation>
        <location evidence="1">Cell membrane</location>
        <topology evidence="1">Multi-pass membrane protein</topology>
    </subcellularLocation>
</comment>
<evidence type="ECO:0000259" key="6">
    <source>
        <dbReference type="PROSITE" id="PS50850"/>
    </source>
</evidence>
<dbReference type="SUPFAM" id="SSF103473">
    <property type="entry name" value="MFS general substrate transporter"/>
    <property type="match status" value="1"/>
</dbReference>
<gene>
    <name evidence="7" type="ORF">Air01nite_08110</name>
</gene>
<dbReference type="InterPro" id="IPR036259">
    <property type="entry name" value="MFS_trans_sf"/>
</dbReference>
<name>A0ABQ4BX28_9ACTN</name>
<feature type="transmembrane region" description="Helical" evidence="5">
    <location>
        <begin position="138"/>
        <end position="162"/>
    </location>
</feature>
<feature type="transmembrane region" description="Helical" evidence="5">
    <location>
        <begin position="363"/>
        <end position="385"/>
    </location>
</feature>
<keyword evidence="2 5" id="KW-0812">Transmembrane</keyword>
<feature type="transmembrane region" description="Helical" evidence="5">
    <location>
        <begin position="246"/>
        <end position="270"/>
    </location>
</feature>
<dbReference type="Proteomes" id="UP000624325">
    <property type="component" value="Unassembled WGS sequence"/>
</dbReference>
<dbReference type="EMBL" id="BONC01000003">
    <property type="protein sequence ID" value="GIF54716.1"/>
    <property type="molecule type" value="Genomic_DNA"/>
</dbReference>
<dbReference type="Pfam" id="PF07690">
    <property type="entry name" value="MFS_1"/>
    <property type="match status" value="1"/>
</dbReference>
<dbReference type="PROSITE" id="PS50850">
    <property type="entry name" value="MFS"/>
    <property type="match status" value="1"/>
</dbReference>
<feature type="transmembrane region" description="Helical" evidence="5">
    <location>
        <begin position="48"/>
        <end position="69"/>
    </location>
</feature>
<accession>A0ABQ4BX28</accession>
<evidence type="ECO:0000256" key="2">
    <source>
        <dbReference type="ARBA" id="ARBA00022692"/>
    </source>
</evidence>
<feature type="transmembrane region" description="Helical" evidence="5">
    <location>
        <begin position="105"/>
        <end position="126"/>
    </location>
</feature>
<proteinExistence type="predicted"/>
<evidence type="ECO:0000256" key="4">
    <source>
        <dbReference type="ARBA" id="ARBA00023136"/>
    </source>
</evidence>
<evidence type="ECO:0000256" key="1">
    <source>
        <dbReference type="ARBA" id="ARBA00004651"/>
    </source>
</evidence>
<comment type="caution">
    <text evidence="7">The sequence shown here is derived from an EMBL/GenBank/DDBJ whole genome shotgun (WGS) entry which is preliminary data.</text>
</comment>
<dbReference type="InterPro" id="IPR011701">
    <property type="entry name" value="MFS"/>
</dbReference>
<feature type="transmembrane region" description="Helical" evidence="5">
    <location>
        <begin position="334"/>
        <end position="357"/>
    </location>
</feature>
<sequence length="409" mass="41772">MRLTPYRSVLGLPGVRTLLVVAILARIPSVAAGVTLTLHVVLELDRGYLAAGLVATASTIGAAVGAPLLGRMVDRRGLRPVLAVCTVAEGVFWSVAGWLPYPMLLGLALLAGVLMLPIFSVVRQSLAALVPPDQRRPAYALDSMSVELSFMVGPALAVLLATAVSPQATMWAVGVGVVLSGTALFVFNPPVRAESESVAADGPVPPRRSWLTPRMLAILAIAAATTLVLGGTDVTVVAVLRESDQVGWTGLVLALWGVYSLIGGFVYGSLSRVPSPLVLLAVLALGTVLVALAGAEWFLLAVALIPAGALCAPALAAAADAVSHLAPPSVRGEAMGLHGSAITVGLALGAPLAGWVIDASSPRWGFVATGVAGLLVAVAVLPVYLSRRRPPLSVPPTQRAAEPSLAATD</sequence>
<reference evidence="7 8" key="1">
    <citation type="submission" date="2021-01" db="EMBL/GenBank/DDBJ databases">
        <title>Whole genome shotgun sequence of Asanoa iriomotensis NBRC 100142.</title>
        <authorList>
            <person name="Komaki H."/>
            <person name="Tamura T."/>
        </authorList>
    </citation>
    <scope>NUCLEOTIDE SEQUENCE [LARGE SCALE GENOMIC DNA]</scope>
    <source>
        <strain evidence="7 8">NBRC 100142</strain>
    </source>
</reference>